<evidence type="ECO:0000256" key="7">
    <source>
        <dbReference type="ARBA" id="ARBA00022840"/>
    </source>
</evidence>
<dbReference type="GO" id="GO:0008654">
    <property type="term" value="P:phospholipid biosynthetic process"/>
    <property type="evidence" value="ECO:0007669"/>
    <property type="project" value="UniProtKB-KW"/>
</dbReference>
<dbReference type="InterPro" id="IPR045540">
    <property type="entry name" value="YegS/DAGK_C"/>
</dbReference>
<proteinExistence type="predicted"/>
<comment type="cofactor">
    <cofactor evidence="1">
        <name>Mg(2+)</name>
        <dbReference type="ChEBI" id="CHEBI:18420"/>
    </cofactor>
</comment>
<dbReference type="PANTHER" id="PTHR12358:SF106">
    <property type="entry name" value="LIPID KINASE YEGS"/>
    <property type="match status" value="1"/>
</dbReference>
<dbReference type="RefSeq" id="WP_321536327.1">
    <property type="nucleotide sequence ID" value="NZ_JARGDL010000015.1"/>
</dbReference>
<keyword evidence="6 13" id="KW-0418">Kinase</keyword>
<dbReference type="PANTHER" id="PTHR12358">
    <property type="entry name" value="SPHINGOSINE KINASE"/>
    <property type="match status" value="1"/>
</dbReference>
<dbReference type="InterPro" id="IPR050187">
    <property type="entry name" value="Lipid_Phosphate_FormReg"/>
</dbReference>
<feature type="domain" description="DAGKc" evidence="12">
    <location>
        <begin position="1"/>
        <end position="132"/>
    </location>
</feature>
<dbReference type="SUPFAM" id="SSF111331">
    <property type="entry name" value="NAD kinase/diacylglycerol kinase-like"/>
    <property type="match status" value="1"/>
</dbReference>
<sequence>MKRISFIIHGKHLRKKLIQYEAEKYFSKEFFTEYYITKAHKSAEDLAEKIVKSKTDYLIAVGGDGTIHEVINGVMKIPKEERENLIIGLLPLGSGNDFARTLKLSRKISDLKNLINDNKYLEIDVGKIEHKNLADQNTITYFINIAGVGLDADVAKKVNEGNKNYGPNISFFWATIKSFLNYQKKKIRLTTEEDFYEGNTLLVTFANAKYFGSGLGIAPHAKVNDGKISVTLVGEVSIYDYLKNFFNLRKCEKIDHPMINYFYAKKIIVESNDDCFIEADGEFIGKTPLKVEMLNQEIKFLTDFHIRVF</sequence>
<evidence type="ECO:0000256" key="2">
    <source>
        <dbReference type="ARBA" id="ARBA00022516"/>
    </source>
</evidence>
<dbReference type="AlphaFoldDB" id="A0AAE3TDH7"/>
<keyword evidence="5" id="KW-0547">Nucleotide-binding</keyword>
<evidence type="ECO:0000313" key="13">
    <source>
        <dbReference type="EMBL" id="MDF1612556.1"/>
    </source>
</evidence>
<name>A0AAE3TDH7_9BACT</name>
<keyword evidence="3" id="KW-0808">Transferase</keyword>
<evidence type="ECO:0000256" key="10">
    <source>
        <dbReference type="ARBA" id="ARBA00023209"/>
    </source>
</evidence>
<evidence type="ECO:0000256" key="3">
    <source>
        <dbReference type="ARBA" id="ARBA00022679"/>
    </source>
</evidence>
<dbReference type="GO" id="GO:0005524">
    <property type="term" value="F:ATP binding"/>
    <property type="evidence" value="ECO:0007669"/>
    <property type="project" value="UniProtKB-KW"/>
</dbReference>
<keyword evidence="7" id="KW-0067">ATP-binding</keyword>
<dbReference type="Pfam" id="PF00781">
    <property type="entry name" value="DAGK_cat"/>
    <property type="match status" value="1"/>
</dbReference>
<dbReference type="Pfam" id="PF19279">
    <property type="entry name" value="YegS_C"/>
    <property type="match status" value="1"/>
</dbReference>
<reference evidence="13" key="1">
    <citation type="submission" date="2023-03" db="EMBL/GenBank/DDBJ databases">
        <title>Stygiobacter electus gen. nov., sp. nov., facultatively anaerobic thermotolerant bacterium of the class Ignavibacteria from a well of Yessentuki mineral water deposit.</title>
        <authorList>
            <person name="Podosokorskaya O.A."/>
            <person name="Elcheninov A.G."/>
            <person name="Petrova N.F."/>
            <person name="Zavarzina D.G."/>
            <person name="Kublanov I.V."/>
            <person name="Merkel A.Y."/>
        </authorList>
    </citation>
    <scope>NUCLEOTIDE SEQUENCE</scope>
    <source>
        <strain evidence="13">09-Me</strain>
    </source>
</reference>
<dbReference type="Gene3D" id="2.60.200.40">
    <property type="match status" value="1"/>
</dbReference>
<dbReference type="InterPro" id="IPR001206">
    <property type="entry name" value="Diacylglycerol_kinase_cat_dom"/>
</dbReference>
<organism evidence="13 14">
    <name type="scientific">Stygiobacter electus</name>
    <dbReference type="NCBI Taxonomy" id="3032292"/>
    <lineage>
        <taxon>Bacteria</taxon>
        <taxon>Pseudomonadati</taxon>
        <taxon>Ignavibacteriota</taxon>
        <taxon>Ignavibacteria</taxon>
        <taxon>Ignavibacteriales</taxon>
        <taxon>Melioribacteraceae</taxon>
        <taxon>Stygiobacter</taxon>
    </lineage>
</organism>
<gene>
    <name evidence="13" type="ORF">P0M35_10370</name>
</gene>
<dbReference type="NCBIfam" id="TIGR00147">
    <property type="entry name" value="YegS/Rv2252/BmrU family lipid kinase"/>
    <property type="match status" value="1"/>
</dbReference>
<evidence type="ECO:0000259" key="12">
    <source>
        <dbReference type="PROSITE" id="PS50146"/>
    </source>
</evidence>
<dbReference type="GO" id="GO:0046872">
    <property type="term" value="F:metal ion binding"/>
    <property type="evidence" value="ECO:0007669"/>
    <property type="project" value="UniProtKB-KW"/>
</dbReference>
<dbReference type="InterPro" id="IPR017438">
    <property type="entry name" value="ATP-NAD_kinase_N"/>
</dbReference>
<evidence type="ECO:0000256" key="5">
    <source>
        <dbReference type="ARBA" id="ARBA00022741"/>
    </source>
</evidence>
<evidence type="ECO:0000256" key="9">
    <source>
        <dbReference type="ARBA" id="ARBA00023098"/>
    </source>
</evidence>
<keyword evidence="10" id="KW-0594">Phospholipid biosynthesis</keyword>
<evidence type="ECO:0000313" key="14">
    <source>
        <dbReference type="Proteomes" id="UP001221302"/>
    </source>
</evidence>
<accession>A0AAE3TDH7</accession>
<protein>
    <submittedName>
        <fullName evidence="13">Diacylglycerol kinase family lipid kinase</fullName>
    </submittedName>
</protein>
<dbReference type="SMART" id="SM00046">
    <property type="entry name" value="DAGKc"/>
    <property type="match status" value="1"/>
</dbReference>
<keyword evidence="2" id="KW-0444">Lipid biosynthesis</keyword>
<keyword evidence="9" id="KW-0443">Lipid metabolism</keyword>
<comment type="caution">
    <text evidence="13">The sequence shown here is derived from an EMBL/GenBank/DDBJ whole genome shotgun (WGS) entry which is preliminary data.</text>
</comment>
<dbReference type="InterPro" id="IPR016064">
    <property type="entry name" value="NAD/diacylglycerol_kinase_sf"/>
</dbReference>
<dbReference type="Gene3D" id="3.40.50.10330">
    <property type="entry name" value="Probable inorganic polyphosphate/atp-NAD kinase, domain 1"/>
    <property type="match status" value="1"/>
</dbReference>
<evidence type="ECO:0000256" key="6">
    <source>
        <dbReference type="ARBA" id="ARBA00022777"/>
    </source>
</evidence>
<evidence type="ECO:0000256" key="11">
    <source>
        <dbReference type="ARBA" id="ARBA00023264"/>
    </source>
</evidence>
<dbReference type="Proteomes" id="UP001221302">
    <property type="component" value="Unassembled WGS sequence"/>
</dbReference>
<keyword evidence="8" id="KW-0460">Magnesium</keyword>
<dbReference type="GO" id="GO:0005886">
    <property type="term" value="C:plasma membrane"/>
    <property type="evidence" value="ECO:0007669"/>
    <property type="project" value="TreeGrafter"/>
</dbReference>
<dbReference type="GO" id="GO:0016301">
    <property type="term" value="F:kinase activity"/>
    <property type="evidence" value="ECO:0007669"/>
    <property type="project" value="UniProtKB-KW"/>
</dbReference>
<keyword evidence="14" id="KW-1185">Reference proteome</keyword>
<evidence type="ECO:0000256" key="1">
    <source>
        <dbReference type="ARBA" id="ARBA00001946"/>
    </source>
</evidence>
<dbReference type="InterPro" id="IPR005218">
    <property type="entry name" value="Diacylglycerol/lipid_kinase"/>
</dbReference>
<dbReference type="EMBL" id="JARGDL010000015">
    <property type="protein sequence ID" value="MDF1612556.1"/>
    <property type="molecule type" value="Genomic_DNA"/>
</dbReference>
<evidence type="ECO:0000256" key="4">
    <source>
        <dbReference type="ARBA" id="ARBA00022723"/>
    </source>
</evidence>
<keyword evidence="11" id="KW-1208">Phospholipid metabolism</keyword>
<keyword evidence="4" id="KW-0479">Metal-binding</keyword>
<dbReference type="PROSITE" id="PS50146">
    <property type="entry name" value="DAGK"/>
    <property type="match status" value="1"/>
</dbReference>
<evidence type="ECO:0000256" key="8">
    <source>
        <dbReference type="ARBA" id="ARBA00022842"/>
    </source>
</evidence>